<dbReference type="Pfam" id="PF06212">
    <property type="entry name" value="GRIM-19"/>
    <property type="match status" value="1"/>
</dbReference>
<keyword evidence="3 11" id="KW-0813">Transport</keyword>
<comment type="subcellular location">
    <subcellularLocation>
        <location evidence="1 11">Mitochondrion inner membrane</location>
        <topology evidence="1 11">Single-pass membrane protein</topology>
        <orientation evidence="1 11">Matrix side</orientation>
    </subcellularLocation>
</comment>
<evidence type="ECO:0000256" key="2">
    <source>
        <dbReference type="ARBA" id="ARBA00007312"/>
    </source>
</evidence>
<keyword evidence="7 11" id="KW-0249">Electron transport</keyword>
<dbReference type="EMBL" id="JABFUD020000004">
    <property type="protein sequence ID" value="KAI5080753.1"/>
    <property type="molecule type" value="Genomic_DNA"/>
</dbReference>
<dbReference type="InterPro" id="IPR009346">
    <property type="entry name" value="GRIM-19"/>
</dbReference>
<evidence type="ECO:0000256" key="7">
    <source>
        <dbReference type="ARBA" id="ARBA00022982"/>
    </source>
</evidence>
<evidence type="ECO:0000256" key="4">
    <source>
        <dbReference type="ARBA" id="ARBA00022660"/>
    </source>
</evidence>
<evidence type="ECO:0000256" key="11">
    <source>
        <dbReference type="RuleBase" id="RU368034"/>
    </source>
</evidence>
<evidence type="ECO:0000256" key="9">
    <source>
        <dbReference type="ARBA" id="ARBA00023128"/>
    </source>
</evidence>
<dbReference type="GO" id="GO:0005743">
    <property type="term" value="C:mitochondrial inner membrane"/>
    <property type="evidence" value="ECO:0007669"/>
    <property type="project" value="UniProtKB-SubCell"/>
</dbReference>
<evidence type="ECO:0000256" key="5">
    <source>
        <dbReference type="ARBA" id="ARBA00022692"/>
    </source>
</evidence>
<keyword evidence="5 11" id="KW-0812">Transmembrane</keyword>
<keyword evidence="4 11" id="KW-0679">Respiratory chain</keyword>
<evidence type="ECO:0000256" key="10">
    <source>
        <dbReference type="ARBA" id="ARBA00023136"/>
    </source>
</evidence>
<dbReference type="Proteomes" id="UP000886520">
    <property type="component" value="Chromosome 4"/>
</dbReference>
<evidence type="ECO:0000256" key="8">
    <source>
        <dbReference type="ARBA" id="ARBA00022989"/>
    </source>
</evidence>
<keyword evidence="10 11" id="KW-0472">Membrane</keyword>
<evidence type="ECO:0000313" key="13">
    <source>
        <dbReference type="Proteomes" id="UP000886520"/>
    </source>
</evidence>
<keyword evidence="8 11" id="KW-1133">Transmembrane helix</keyword>
<dbReference type="PANTHER" id="PTHR12966">
    <property type="entry name" value="NADH DEHYDROGENASE UBIQUINONE 1 ALPHA SUBCOMPLEX SUBUNIT 13"/>
    <property type="match status" value="1"/>
</dbReference>
<keyword evidence="13" id="KW-1185">Reference proteome</keyword>
<feature type="transmembrane region" description="Helical" evidence="11">
    <location>
        <begin position="45"/>
        <end position="62"/>
    </location>
</feature>
<reference evidence="12" key="1">
    <citation type="submission" date="2021-01" db="EMBL/GenBank/DDBJ databases">
        <title>Adiantum capillus-veneris genome.</title>
        <authorList>
            <person name="Fang Y."/>
            <person name="Liao Q."/>
        </authorList>
    </citation>
    <scope>NUCLEOTIDE SEQUENCE</scope>
    <source>
        <strain evidence="12">H3</strain>
        <tissue evidence="12">Leaf</tissue>
    </source>
</reference>
<protein>
    <recommendedName>
        <fullName evidence="11">NADH dehydrogenase [ubiquinone] 1 alpha subcomplex subunit 13</fullName>
    </recommendedName>
</protein>
<sequence length="143" mass="16332">MTELLIRRRKGMTSVKDMPVQQDGPPPGGFPAVRYARRIPSSGPGGVSIFIVSTAVVFYGLYQVGQGNRKRRAYKQEKFEARKTILPFIQAEEDARFIRERQKWLEEEAKIMANVPGWKVGESVYNTGKWRPPARMKIAADYQ</sequence>
<evidence type="ECO:0000256" key="6">
    <source>
        <dbReference type="ARBA" id="ARBA00022792"/>
    </source>
</evidence>
<keyword evidence="6 11" id="KW-0999">Mitochondrion inner membrane</keyword>
<proteinExistence type="inferred from homology"/>
<comment type="similarity">
    <text evidence="2 11">Belongs to the complex I NDUFA13 subunit family.</text>
</comment>
<keyword evidence="9 11" id="KW-0496">Mitochondrion</keyword>
<comment type="caution">
    <text evidence="12">The sequence shown here is derived from an EMBL/GenBank/DDBJ whole genome shotgun (WGS) entry which is preliminary data.</text>
</comment>
<evidence type="ECO:0000256" key="1">
    <source>
        <dbReference type="ARBA" id="ARBA00004298"/>
    </source>
</evidence>
<accession>A0A9D4ZM45</accession>
<dbReference type="OrthoDB" id="3308at2759"/>
<name>A0A9D4ZM45_ADICA</name>
<organism evidence="12 13">
    <name type="scientific">Adiantum capillus-veneris</name>
    <name type="common">Maidenhair fern</name>
    <dbReference type="NCBI Taxonomy" id="13818"/>
    <lineage>
        <taxon>Eukaryota</taxon>
        <taxon>Viridiplantae</taxon>
        <taxon>Streptophyta</taxon>
        <taxon>Embryophyta</taxon>
        <taxon>Tracheophyta</taxon>
        <taxon>Polypodiopsida</taxon>
        <taxon>Polypodiidae</taxon>
        <taxon>Polypodiales</taxon>
        <taxon>Pteridineae</taxon>
        <taxon>Pteridaceae</taxon>
        <taxon>Vittarioideae</taxon>
        <taxon>Adiantum</taxon>
    </lineage>
</organism>
<dbReference type="PANTHER" id="PTHR12966:SF0">
    <property type="entry name" value="NADH DEHYDROGENASE [UBIQUINONE] 1 ALPHA SUBCOMPLEX SUBUNIT 13"/>
    <property type="match status" value="1"/>
</dbReference>
<gene>
    <name evidence="12" type="ORF">GOP47_0003936</name>
</gene>
<comment type="function">
    <text evidence="11">Complex I functions in the transfer of electrons from NADH to the respiratory chain. Accessory subunit of the mitochondrial membrane respiratory chain NADH dehydrogenase (Complex I), that is believed not to be involved in catalysis.</text>
</comment>
<dbReference type="AlphaFoldDB" id="A0A9D4ZM45"/>
<dbReference type="GO" id="GO:0045271">
    <property type="term" value="C:respiratory chain complex I"/>
    <property type="evidence" value="ECO:0007669"/>
    <property type="project" value="UniProtKB-UniRule"/>
</dbReference>
<evidence type="ECO:0000313" key="12">
    <source>
        <dbReference type="EMBL" id="KAI5080753.1"/>
    </source>
</evidence>
<evidence type="ECO:0000256" key="3">
    <source>
        <dbReference type="ARBA" id="ARBA00022448"/>
    </source>
</evidence>